<dbReference type="Pfam" id="PF16464">
    <property type="entry name" value="DUF5045"/>
    <property type="match status" value="1"/>
</dbReference>
<organism evidence="3 4">
    <name type="scientific">Bacteroides uniformis</name>
    <dbReference type="NCBI Taxonomy" id="820"/>
    <lineage>
        <taxon>Bacteria</taxon>
        <taxon>Pseudomonadati</taxon>
        <taxon>Bacteroidota</taxon>
        <taxon>Bacteroidia</taxon>
        <taxon>Bacteroidales</taxon>
        <taxon>Bacteroidaceae</taxon>
        <taxon>Bacteroides</taxon>
    </lineage>
</organism>
<feature type="domain" description="DUF5045" evidence="2">
    <location>
        <begin position="27"/>
        <end position="111"/>
    </location>
</feature>
<accession>A0A396ATQ2</accession>
<dbReference type="AlphaFoldDB" id="A0A396ATQ2"/>
<name>A0A396ATQ2_BACUN</name>
<reference evidence="3 4" key="1">
    <citation type="submission" date="2018-08" db="EMBL/GenBank/DDBJ databases">
        <title>A genome reference for cultivated species of the human gut microbiota.</title>
        <authorList>
            <person name="Zou Y."/>
            <person name="Xue W."/>
            <person name="Luo G."/>
        </authorList>
    </citation>
    <scope>NUCLEOTIDE SEQUENCE [LARGE SCALE GENOMIC DNA]</scope>
    <source>
        <strain evidence="3 4">OM03-4</strain>
    </source>
</reference>
<feature type="signal peptide" evidence="1">
    <location>
        <begin position="1"/>
        <end position="27"/>
    </location>
</feature>
<dbReference type="InterPro" id="IPR032492">
    <property type="entry name" value="DUF5045"/>
</dbReference>
<dbReference type="RefSeq" id="WP_117601541.1">
    <property type="nucleotide sequence ID" value="NZ_JADMPP010000019.1"/>
</dbReference>
<sequence length="248" mass="27486">MKHLKTIGKGIAVAVGLMLCKAMNVGAQSVTYNHDAAKMNQITVGETGSGSLTPSLYYQTLHKSYSKSAASKNKLSYRTLAGVSLYNQVDEAEALDSAMLARAKIEALNVADRSGGALDVAWAAEGGKITDKMRDFERNINRILQTGGNGDDQSYWKEHYQMFQCAIKATQDAYMPNAQRKKQYLRIYTDVARKNEELIRYLVRLYNARKTSELLASTNQIENRKAQVAATAMGRWRSAGWTTVGGRK</sequence>
<gene>
    <name evidence="3" type="ORF">DXB37_19590</name>
</gene>
<evidence type="ECO:0000313" key="3">
    <source>
        <dbReference type="EMBL" id="RGN89273.1"/>
    </source>
</evidence>
<evidence type="ECO:0000313" key="4">
    <source>
        <dbReference type="Proteomes" id="UP000260759"/>
    </source>
</evidence>
<proteinExistence type="predicted"/>
<dbReference type="EMBL" id="QSVA01000026">
    <property type="protein sequence ID" value="RGN89273.1"/>
    <property type="molecule type" value="Genomic_DNA"/>
</dbReference>
<keyword evidence="1" id="KW-0732">Signal</keyword>
<protein>
    <submittedName>
        <fullName evidence="3">DUF5045 domain-containing protein</fullName>
    </submittedName>
</protein>
<dbReference type="Proteomes" id="UP000260759">
    <property type="component" value="Unassembled WGS sequence"/>
</dbReference>
<comment type="caution">
    <text evidence="3">The sequence shown here is derived from an EMBL/GenBank/DDBJ whole genome shotgun (WGS) entry which is preliminary data.</text>
</comment>
<evidence type="ECO:0000256" key="1">
    <source>
        <dbReference type="SAM" id="SignalP"/>
    </source>
</evidence>
<feature type="chain" id="PRO_5030071637" evidence="1">
    <location>
        <begin position="28"/>
        <end position="248"/>
    </location>
</feature>
<evidence type="ECO:0000259" key="2">
    <source>
        <dbReference type="Pfam" id="PF16464"/>
    </source>
</evidence>